<evidence type="ECO:0000313" key="9">
    <source>
        <dbReference type="RefSeq" id="XP_018009779.1"/>
    </source>
</evidence>
<dbReference type="Pfam" id="PF10501">
    <property type="entry name" value="Ribosomal_L50"/>
    <property type="match status" value="1"/>
</dbReference>
<evidence type="ECO:0000256" key="7">
    <source>
        <dbReference type="ARBA" id="ARBA00035398"/>
    </source>
</evidence>
<comment type="similarity">
    <text evidence="2">Belongs to the mitochondrion-specific ribosomal protein mL50 family.</text>
</comment>
<evidence type="ECO:0000256" key="1">
    <source>
        <dbReference type="ARBA" id="ARBA00004173"/>
    </source>
</evidence>
<dbReference type="Proteomes" id="UP000694843">
    <property type="component" value="Unplaced"/>
</dbReference>
<gene>
    <name evidence="9" type="primary">LOC108667285</name>
</gene>
<evidence type="ECO:0000256" key="3">
    <source>
        <dbReference type="ARBA" id="ARBA00022980"/>
    </source>
</evidence>
<dbReference type="OrthoDB" id="9939609at2759"/>
<dbReference type="OMA" id="YLHSITN"/>
<dbReference type="PANTHER" id="PTHR31542:SF1">
    <property type="entry name" value="LARGE RIBOSOMAL SUBUNIT PROTEIN ML50"/>
    <property type="match status" value="1"/>
</dbReference>
<accession>A0A8B7N917</accession>
<organism evidence="8 9">
    <name type="scientific">Hyalella azteca</name>
    <name type="common">Amphipod</name>
    <dbReference type="NCBI Taxonomy" id="294128"/>
    <lineage>
        <taxon>Eukaryota</taxon>
        <taxon>Metazoa</taxon>
        <taxon>Ecdysozoa</taxon>
        <taxon>Arthropoda</taxon>
        <taxon>Crustacea</taxon>
        <taxon>Multicrustacea</taxon>
        <taxon>Malacostraca</taxon>
        <taxon>Eumalacostraca</taxon>
        <taxon>Peracarida</taxon>
        <taxon>Amphipoda</taxon>
        <taxon>Senticaudata</taxon>
        <taxon>Talitrida</taxon>
        <taxon>Talitroidea</taxon>
        <taxon>Hyalellidae</taxon>
        <taxon>Hyalella</taxon>
    </lineage>
</organism>
<sequence length="241" mass="27514">MNSNIMNFVKRIPVVGLTSQLCCMSVRKRVLSTGPLRTAEADLSSEVELMKKDGSHRLLDFDHESLAARGYLRNQRSYTPPPDVAIRVQRLCEEICGSTSAEFSSPDLKFSVLKRCSKEFNHTVPNSYLHSITNIDALVAFYSAPVDARVPLDRMRDIDLPKNLHVIYNYTRFHPETDTKFGGVTAFPGSSTLVTGLKTRKKYQGFRDEPEWLRYNLEQEVDRHGNPISKPRPQRVLVDQW</sequence>
<comment type="subcellular location">
    <subcellularLocation>
        <location evidence="1">Mitochondrion</location>
    </subcellularLocation>
</comment>
<evidence type="ECO:0000313" key="8">
    <source>
        <dbReference type="Proteomes" id="UP000694843"/>
    </source>
</evidence>
<dbReference type="KEGG" id="hazt:108667285"/>
<dbReference type="PANTHER" id="PTHR31542">
    <property type="entry name" value="39A RIBOSOMAL PROTEIN L50, MITOCHONDRIAL"/>
    <property type="match status" value="1"/>
</dbReference>
<proteinExistence type="inferred from homology"/>
<dbReference type="RefSeq" id="XP_018009779.1">
    <property type="nucleotide sequence ID" value="XM_018154290.2"/>
</dbReference>
<dbReference type="CTD" id="54534"/>
<evidence type="ECO:0000256" key="5">
    <source>
        <dbReference type="ARBA" id="ARBA00023274"/>
    </source>
</evidence>
<dbReference type="InterPro" id="IPR018305">
    <property type="entry name" value="Ribosomal_m50"/>
</dbReference>
<dbReference type="GeneID" id="108667285"/>
<evidence type="ECO:0000256" key="2">
    <source>
        <dbReference type="ARBA" id="ARBA00008860"/>
    </source>
</evidence>
<evidence type="ECO:0000256" key="6">
    <source>
        <dbReference type="ARBA" id="ARBA00035183"/>
    </source>
</evidence>
<dbReference type="AlphaFoldDB" id="A0A8B7N917"/>
<protein>
    <recommendedName>
        <fullName evidence="6">Large ribosomal subunit protein mL50</fullName>
    </recommendedName>
    <alternativeName>
        <fullName evidence="7">39S ribosomal protein L50, mitochondrial</fullName>
    </alternativeName>
</protein>
<dbReference type="GO" id="GO:0005762">
    <property type="term" value="C:mitochondrial large ribosomal subunit"/>
    <property type="evidence" value="ECO:0007669"/>
    <property type="project" value="TreeGrafter"/>
</dbReference>
<name>A0A8B7N917_HYAAZ</name>
<keyword evidence="8" id="KW-1185">Reference proteome</keyword>
<reference evidence="9" key="1">
    <citation type="submission" date="2025-08" db="UniProtKB">
        <authorList>
            <consortium name="RefSeq"/>
        </authorList>
    </citation>
    <scope>IDENTIFICATION</scope>
    <source>
        <tissue evidence="9">Whole organism</tissue>
    </source>
</reference>
<keyword evidence="5" id="KW-0687">Ribonucleoprotein</keyword>
<keyword evidence="4" id="KW-0496">Mitochondrion</keyword>
<evidence type="ECO:0000256" key="4">
    <source>
        <dbReference type="ARBA" id="ARBA00023128"/>
    </source>
</evidence>
<keyword evidence="3" id="KW-0689">Ribosomal protein</keyword>